<gene>
    <name evidence="1" type="ORF">HA51_04540</name>
</gene>
<dbReference type="Proteomes" id="UP000193558">
    <property type="component" value="Unassembled WGS sequence"/>
</dbReference>
<dbReference type="EMBL" id="MLFR01000002">
    <property type="protein sequence ID" value="ORM71153.1"/>
    <property type="molecule type" value="Genomic_DNA"/>
</dbReference>
<dbReference type="AlphaFoldDB" id="A0A1X1D3A6"/>
<proteinExistence type="predicted"/>
<name>A0A1X1D3A6_9GAMM</name>
<protein>
    <submittedName>
        <fullName evidence="1">Uncharacterized protein</fullName>
    </submittedName>
</protein>
<dbReference type="RefSeq" id="WP_084932421.1">
    <property type="nucleotide sequence ID" value="NZ_MLFR01000002.1"/>
</dbReference>
<reference evidence="1 2" key="1">
    <citation type="journal article" date="2017" name="Antonie Van Leeuwenhoek">
        <title>Phylogenomic resolution of the bacterial genus Pantoea and its relationship with Erwinia and Tatumella.</title>
        <authorList>
            <person name="Palmer M."/>
            <person name="Steenkamp E.T."/>
            <person name="Coetzee M.P."/>
            <person name="Chan W.Y."/>
            <person name="van Zyl E."/>
            <person name="De Maayer P."/>
            <person name="Coutinho T.A."/>
            <person name="Blom J."/>
            <person name="Smits T.H."/>
            <person name="Duffy B."/>
            <person name="Venter S.N."/>
        </authorList>
    </citation>
    <scope>NUCLEOTIDE SEQUENCE [LARGE SCALE GENOMIC DNA]</scope>
    <source>
        <strain evidence="1 2">LMG 26275</strain>
    </source>
</reference>
<sequence>MNIKQLSDIHNFYMHFLAKITFIQTSRRALNDNEQDKKSELAEWLNQHKADKTFGENVRHEIFHMLELIEDTPVSLLESKVAKLERNCEIICNKMKEDNFINRISIRSQTKPNVMLQL</sequence>
<dbReference type="OrthoDB" id="6549032at2"/>
<evidence type="ECO:0000313" key="1">
    <source>
        <dbReference type="EMBL" id="ORM71153.1"/>
    </source>
</evidence>
<organism evidence="1 2">
    <name type="scientific">Pantoea rwandensis</name>
    <dbReference type="NCBI Taxonomy" id="1076550"/>
    <lineage>
        <taxon>Bacteria</taxon>
        <taxon>Pseudomonadati</taxon>
        <taxon>Pseudomonadota</taxon>
        <taxon>Gammaproteobacteria</taxon>
        <taxon>Enterobacterales</taxon>
        <taxon>Erwiniaceae</taxon>
        <taxon>Pantoea</taxon>
    </lineage>
</organism>
<evidence type="ECO:0000313" key="2">
    <source>
        <dbReference type="Proteomes" id="UP000193558"/>
    </source>
</evidence>
<comment type="caution">
    <text evidence="1">The sequence shown here is derived from an EMBL/GenBank/DDBJ whole genome shotgun (WGS) entry which is preliminary data.</text>
</comment>
<accession>A0A1X1D3A6</accession>